<feature type="compositionally biased region" description="Basic residues" evidence="7">
    <location>
        <begin position="1"/>
        <end position="10"/>
    </location>
</feature>
<evidence type="ECO:0000256" key="5">
    <source>
        <dbReference type="HAMAP-Rule" id="MF_01341"/>
    </source>
</evidence>
<keyword evidence="5" id="KW-0694">RNA-binding</keyword>
<comment type="similarity">
    <text evidence="1 5 6">Belongs to the universal ribosomal protein uL15 family.</text>
</comment>
<dbReference type="AlphaFoldDB" id="A0A7G9Z7X8"/>
<dbReference type="InterPro" id="IPR001196">
    <property type="entry name" value="Ribosomal_uL15_CS"/>
</dbReference>
<dbReference type="Gene3D" id="4.10.990.10">
    <property type="match status" value="1"/>
</dbReference>
<keyword evidence="5" id="KW-0699">rRNA-binding</keyword>
<keyword evidence="2 5" id="KW-0689">Ribosomal protein</keyword>
<name>A0A7G9Z7X8_9EURY</name>
<evidence type="ECO:0000259" key="8">
    <source>
        <dbReference type="Pfam" id="PF00828"/>
    </source>
</evidence>
<accession>A0A7G9Z7X8</accession>
<dbReference type="GO" id="GO:0019843">
    <property type="term" value="F:rRNA binding"/>
    <property type="evidence" value="ECO:0007669"/>
    <property type="project" value="UniProtKB-UniRule"/>
</dbReference>
<dbReference type="InterPro" id="IPR030878">
    <property type="entry name" value="Ribosomal_uL15"/>
</dbReference>
<dbReference type="InterPro" id="IPR027386">
    <property type="entry name" value="Rbsml_uL15_N"/>
</dbReference>
<feature type="domain" description="Large ribosomal subunit protein uL15/eL18" evidence="8">
    <location>
        <begin position="75"/>
        <end position="136"/>
    </location>
</feature>
<dbReference type="InterPro" id="IPR021131">
    <property type="entry name" value="Ribosomal_uL15/eL18"/>
</dbReference>
<evidence type="ECO:0000256" key="2">
    <source>
        <dbReference type="ARBA" id="ARBA00022980"/>
    </source>
</evidence>
<organism evidence="9">
    <name type="scientific">Candidatus Methanophaga sp. ANME-1 ERB7</name>
    <dbReference type="NCBI Taxonomy" id="2759913"/>
    <lineage>
        <taxon>Archaea</taxon>
        <taxon>Methanobacteriati</taxon>
        <taxon>Methanobacteriota</taxon>
        <taxon>Stenosarchaea group</taxon>
        <taxon>Methanomicrobia</taxon>
        <taxon>Candidatus Methanophagales</taxon>
        <taxon>Candidatus Methanophagaceae</taxon>
        <taxon>Candidatus Methanophaga</taxon>
    </lineage>
</organism>
<proteinExistence type="inferred from homology"/>
<evidence type="ECO:0000256" key="6">
    <source>
        <dbReference type="RuleBase" id="RU003888"/>
    </source>
</evidence>
<comment type="subunit">
    <text evidence="5">Part of the 50S ribosomal subunit.</text>
</comment>
<comment type="function">
    <text evidence="5">Binds to the 23S rRNA.</text>
</comment>
<evidence type="ECO:0000256" key="7">
    <source>
        <dbReference type="SAM" id="MobiDB-lite"/>
    </source>
</evidence>
<evidence type="ECO:0000256" key="3">
    <source>
        <dbReference type="ARBA" id="ARBA00023274"/>
    </source>
</evidence>
<dbReference type="GO" id="GO:0003735">
    <property type="term" value="F:structural constituent of ribosome"/>
    <property type="evidence" value="ECO:0007669"/>
    <property type="project" value="InterPro"/>
</dbReference>
<dbReference type="SUPFAM" id="SSF52080">
    <property type="entry name" value="Ribosomal proteins L15p and L18e"/>
    <property type="match status" value="1"/>
</dbReference>
<protein>
    <recommendedName>
        <fullName evidence="4 5">Large ribosomal subunit protein uL15</fullName>
    </recommendedName>
</protein>
<dbReference type="Gene3D" id="3.100.10.10">
    <property type="match status" value="1"/>
</dbReference>
<dbReference type="Pfam" id="PF00828">
    <property type="entry name" value="Ribosomal_L27A"/>
    <property type="match status" value="1"/>
</dbReference>
<reference evidence="9" key="1">
    <citation type="submission" date="2020-06" db="EMBL/GenBank/DDBJ databases">
        <title>Unique genomic features of the anaerobic methanotrophic archaea.</title>
        <authorList>
            <person name="Chadwick G.L."/>
            <person name="Skennerton C.T."/>
            <person name="Laso-Perez R."/>
            <person name="Leu A.O."/>
            <person name="Speth D.R."/>
            <person name="Yu H."/>
            <person name="Morgan-Lang C."/>
            <person name="Hatzenpichler R."/>
            <person name="Goudeau D."/>
            <person name="Malmstrom R."/>
            <person name="Brazelton W.J."/>
            <person name="Woyke T."/>
            <person name="Hallam S.J."/>
            <person name="Tyson G.W."/>
            <person name="Wegener G."/>
            <person name="Boetius A."/>
            <person name="Orphan V."/>
        </authorList>
    </citation>
    <scope>NUCLEOTIDE SEQUENCE</scope>
</reference>
<dbReference type="GO" id="GO:0015934">
    <property type="term" value="C:large ribosomal subunit"/>
    <property type="evidence" value="ECO:0007669"/>
    <property type="project" value="InterPro"/>
</dbReference>
<keyword evidence="3 5" id="KW-0687">Ribonucleoprotein</keyword>
<evidence type="ECO:0000256" key="4">
    <source>
        <dbReference type="ARBA" id="ARBA00035200"/>
    </source>
</evidence>
<feature type="region of interest" description="Disordered" evidence="7">
    <location>
        <begin position="1"/>
        <end position="38"/>
    </location>
</feature>
<gene>
    <name evidence="5" type="primary">rpl15</name>
    <name evidence="9" type="ORF">JCABFCCD_00002</name>
</gene>
<dbReference type="InterPro" id="IPR036227">
    <property type="entry name" value="Ribosomal_uL15/eL18_sf"/>
</dbReference>
<sequence>MKKRVKRIRGTRTCGGGSHKKRRGSGSRGGVGNAGAHSHHVVRSLKMGIIKGMHISHQHNRHDEGTLNIGILEEMLEELIREGKAEEKADGIYLDVSELGIEKILGKGKVTKKLMLTANAVTETAKGKIESAGGTVSII</sequence>
<dbReference type="PROSITE" id="PS00475">
    <property type="entry name" value="RIBOSOMAL_L15"/>
    <property type="match status" value="1"/>
</dbReference>
<dbReference type="GO" id="GO:0006412">
    <property type="term" value="P:translation"/>
    <property type="evidence" value="ECO:0007669"/>
    <property type="project" value="UniProtKB-UniRule"/>
</dbReference>
<dbReference type="HAMAP" id="MF_01341">
    <property type="entry name" value="Ribosomal_uL15"/>
    <property type="match status" value="1"/>
</dbReference>
<evidence type="ECO:0000256" key="1">
    <source>
        <dbReference type="ARBA" id="ARBA00007320"/>
    </source>
</evidence>
<dbReference type="EMBL" id="MT631654">
    <property type="protein sequence ID" value="QNO56362.1"/>
    <property type="molecule type" value="Genomic_DNA"/>
</dbReference>
<evidence type="ECO:0000313" key="9">
    <source>
        <dbReference type="EMBL" id="QNO56362.1"/>
    </source>
</evidence>